<dbReference type="EMBL" id="BAWO01000005">
    <property type="protein sequence ID" value="GAJ38634.1"/>
    <property type="molecule type" value="Genomic_DNA"/>
</dbReference>
<evidence type="ECO:0000256" key="5">
    <source>
        <dbReference type="ARBA" id="ARBA00023136"/>
    </source>
</evidence>
<evidence type="ECO:0000256" key="2">
    <source>
        <dbReference type="ARBA" id="ARBA00022475"/>
    </source>
</evidence>
<comment type="subcellular location">
    <subcellularLocation>
        <location evidence="1">Cell membrane</location>
    </subcellularLocation>
</comment>
<dbReference type="GO" id="GO:0044781">
    <property type="term" value="P:bacterial-type flagellum organization"/>
    <property type="evidence" value="ECO:0007669"/>
    <property type="project" value="InterPro"/>
</dbReference>
<reference evidence="8 9" key="1">
    <citation type="submission" date="2014-04" db="EMBL/GenBank/DDBJ databases">
        <title>Whole genome shotgun sequence of Geobacillus caldoxylosilyticus NBRC 107762.</title>
        <authorList>
            <person name="Hosoyama A."/>
            <person name="Hosoyama Y."/>
            <person name="Katano-Makiyama Y."/>
            <person name="Tsuchikane K."/>
            <person name="Ohji S."/>
            <person name="Ichikawa N."/>
            <person name="Yamazoe A."/>
            <person name="Fujita N."/>
        </authorList>
    </citation>
    <scope>NUCLEOTIDE SEQUENCE [LARGE SCALE GENOMIC DNA]</scope>
    <source>
        <strain evidence="8 9">NBRC 107762</strain>
    </source>
</reference>
<evidence type="ECO:0000256" key="3">
    <source>
        <dbReference type="ARBA" id="ARBA00022692"/>
    </source>
</evidence>
<dbReference type="Pfam" id="PF04347">
    <property type="entry name" value="FliO"/>
    <property type="match status" value="1"/>
</dbReference>
<dbReference type="OrthoDB" id="2376965at2"/>
<dbReference type="AlphaFoldDB" id="A0A023DBD4"/>
<feature type="transmembrane region" description="Helical" evidence="6">
    <location>
        <begin position="70"/>
        <end position="92"/>
    </location>
</feature>
<dbReference type="Proteomes" id="UP000023561">
    <property type="component" value="Unassembled WGS sequence"/>
</dbReference>
<keyword evidence="8" id="KW-0282">Flagellum</keyword>
<feature type="signal peptide" evidence="7">
    <location>
        <begin position="1"/>
        <end position="27"/>
    </location>
</feature>
<name>A0A023DBD4_9BACL</name>
<evidence type="ECO:0000256" key="7">
    <source>
        <dbReference type="SAM" id="SignalP"/>
    </source>
</evidence>
<keyword evidence="8" id="KW-0966">Cell projection</keyword>
<evidence type="ECO:0000313" key="9">
    <source>
        <dbReference type="Proteomes" id="UP000023561"/>
    </source>
</evidence>
<accession>A0A023DBD4</accession>
<evidence type="ECO:0000256" key="6">
    <source>
        <dbReference type="SAM" id="Phobius"/>
    </source>
</evidence>
<feature type="chain" id="PRO_5001519156" evidence="7">
    <location>
        <begin position="28"/>
        <end position="222"/>
    </location>
</feature>
<keyword evidence="9" id="KW-1185">Reference proteome</keyword>
<gene>
    <name evidence="8" type="primary">fliZ</name>
    <name evidence="8" type="ORF">GCA01S_005_00660</name>
</gene>
<proteinExistence type="predicted"/>
<keyword evidence="4 6" id="KW-1133">Transmembrane helix</keyword>
<keyword evidence="2" id="KW-1003">Cell membrane</keyword>
<organism evidence="8 9">
    <name type="scientific">Parageobacillus caldoxylosilyticus NBRC 107762</name>
    <dbReference type="NCBI Taxonomy" id="1220594"/>
    <lineage>
        <taxon>Bacteria</taxon>
        <taxon>Bacillati</taxon>
        <taxon>Bacillota</taxon>
        <taxon>Bacilli</taxon>
        <taxon>Bacillales</taxon>
        <taxon>Anoxybacillaceae</taxon>
        <taxon>Saccharococcus</taxon>
    </lineage>
</organism>
<dbReference type="NCBIfam" id="NF009951">
    <property type="entry name" value="PRK13415.1"/>
    <property type="match status" value="1"/>
</dbReference>
<dbReference type="GeneID" id="301191753"/>
<evidence type="ECO:0000256" key="4">
    <source>
        <dbReference type="ARBA" id="ARBA00022989"/>
    </source>
</evidence>
<keyword evidence="5 6" id="KW-0472">Membrane</keyword>
<keyword evidence="7" id="KW-0732">Signal</keyword>
<dbReference type="InterPro" id="IPR022781">
    <property type="entry name" value="Flagellar_biosynth_FliO"/>
</dbReference>
<comment type="caution">
    <text evidence="8">The sequence shown here is derived from an EMBL/GenBank/DDBJ whole genome shotgun (WGS) entry which is preliminary data.</text>
</comment>
<protein>
    <submittedName>
        <fullName evidence="8">Flagellar biosynthetic protein FliZ</fullName>
    </submittedName>
</protein>
<keyword evidence="3 6" id="KW-0812">Transmembrane</keyword>
<evidence type="ECO:0000313" key="8">
    <source>
        <dbReference type="EMBL" id="GAJ38634.1"/>
    </source>
</evidence>
<evidence type="ECO:0000256" key="1">
    <source>
        <dbReference type="ARBA" id="ARBA00004236"/>
    </source>
</evidence>
<dbReference type="GO" id="GO:0016020">
    <property type="term" value="C:membrane"/>
    <property type="evidence" value="ECO:0007669"/>
    <property type="project" value="InterPro"/>
</dbReference>
<sequence length="222" mass="24671">MFPSRVILLCLCLIIAAAAQTGFPAFAQQSPTVKECLQRPSLCDQPANSPKSKAAPAEQAQPSPFSVWDIVRLIGATLLVIALIYGLLKFLYRRGQLLPGKKGVIEHLGGTSVGANRSVQLIKVGNRILVIGVGESIQLLCEIAEEDEMKEILALHNERLEHMLEPGKWGARLRDYLADKRKQSNGANDRFRNMLLKEMQELSVKRKQLLEQMKQKGSTLDE</sequence>
<dbReference type="RefSeq" id="WP_017437075.1">
    <property type="nucleotide sequence ID" value="NZ_BAWO01000005.1"/>
</dbReference>
<keyword evidence="8" id="KW-0969">Cilium</keyword>